<dbReference type="AlphaFoldDB" id="A0A7I4Y1A3"/>
<name>A0A7I4Y1A3_HAECO</name>
<evidence type="ECO:0000313" key="4">
    <source>
        <dbReference type="WBParaSite" id="HCON_00039190-00001"/>
    </source>
</evidence>
<evidence type="ECO:0000313" key="3">
    <source>
        <dbReference type="Proteomes" id="UP000025227"/>
    </source>
</evidence>
<feature type="chain" id="PRO_5035453822" evidence="1">
    <location>
        <begin position="24"/>
        <end position="226"/>
    </location>
</feature>
<dbReference type="OrthoDB" id="5843172at2759"/>
<organism evidence="3 4">
    <name type="scientific">Haemonchus contortus</name>
    <name type="common">Barber pole worm</name>
    <dbReference type="NCBI Taxonomy" id="6289"/>
    <lineage>
        <taxon>Eukaryota</taxon>
        <taxon>Metazoa</taxon>
        <taxon>Ecdysozoa</taxon>
        <taxon>Nematoda</taxon>
        <taxon>Chromadorea</taxon>
        <taxon>Rhabditida</taxon>
        <taxon>Rhabditina</taxon>
        <taxon>Rhabditomorpha</taxon>
        <taxon>Strongyloidea</taxon>
        <taxon>Trichostrongylidae</taxon>
        <taxon>Haemonchus</taxon>
    </lineage>
</organism>
<keyword evidence="3" id="KW-1185">Reference proteome</keyword>
<sequence length="226" mass="24555">MSSLGQIVVTLAFLLVLVTTSNACFASGVCGGIGLGFGGGCMGGIPPIPPPPCAGGMGCGIGYSCGAYGCYRSRARVHGANTVRDGPILRGADRFSQFRRPTQTSDPNVLFMDCCEQRGLPDACLRHCTYNTFRKDSLIRMYFKQDACPIHATAEIQFCAAQGRDHRACCERNGVTTTLAGAKCLTFCDQRPGNVTMLDMSYVPCYERFENMKACFWHDTVNRLKK</sequence>
<feature type="domain" description="Domain of unknown function DB" evidence="2">
    <location>
        <begin position="114"/>
        <end position="216"/>
    </location>
</feature>
<accession>A0A7I4Y1A3</accession>
<dbReference type="Proteomes" id="UP000025227">
    <property type="component" value="Unplaced"/>
</dbReference>
<dbReference type="InterPro" id="IPR002602">
    <property type="entry name" value="DB"/>
</dbReference>
<protein>
    <submittedName>
        <fullName evidence="4">DB domain-containing protein</fullName>
    </submittedName>
</protein>
<keyword evidence="1" id="KW-0732">Signal</keyword>
<proteinExistence type="predicted"/>
<evidence type="ECO:0000256" key="1">
    <source>
        <dbReference type="SAM" id="SignalP"/>
    </source>
</evidence>
<evidence type="ECO:0000259" key="2">
    <source>
        <dbReference type="Pfam" id="PF01682"/>
    </source>
</evidence>
<dbReference type="Pfam" id="PF01682">
    <property type="entry name" value="DB"/>
    <property type="match status" value="1"/>
</dbReference>
<reference evidence="4" key="1">
    <citation type="submission" date="2020-12" db="UniProtKB">
        <authorList>
            <consortium name="WormBaseParasite"/>
        </authorList>
    </citation>
    <scope>IDENTIFICATION</scope>
    <source>
        <strain evidence="4">MHco3</strain>
    </source>
</reference>
<dbReference type="PANTHER" id="PTHR46705">
    <property type="entry name" value="PROTEIN CBG09805"/>
    <property type="match status" value="1"/>
</dbReference>
<dbReference type="WBParaSite" id="HCON_00039190-00001">
    <property type="protein sequence ID" value="HCON_00039190-00001"/>
    <property type="gene ID" value="HCON_00039190"/>
</dbReference>
<feature type="signal peptide" evidence="1">
    <location>
        <begin position="1"/>
        <end position="23"/>
    </location>
</feature>
<dbReference type="PANTHER" id="PTHR46705:SF4">
    <property type="entry name" value="DOMAIN OF UNKNOWN FUNCTION DB DOMAIN-CONTAINING PROTEIN"/>
    <property type="match status" value="1"/>
</dbReference>